<comment type="caution">
    <text evidence="1">The sequence shown here is derived from an EMBL/GenBank/DDBJ whole genome shotgun (WGS) entry which is preliminary data.</text>
</comment>
<gene>
    <name evidence="1" type="ORF">GXW71_21390</name>
</gene>
<reference evidence="2" key="1">
    <citation type="journal article" date="2021" name="Syst. Appl. Microbiol.">
        <title>Roseomonas hellenica sp. nov., isolated from roots of wild-growing Alkanna tinctoria.</title>
        <authorList>
            <person name="Rat A."/>
            <person name="Naranjo H.D."/>
            <person name="Lebbe L."/>
            <person name="Cnockaert M."/>
            <person name="Krigas N."/>
            <person name="Grigoriadou K."/>
            <person name="Maloupa E."/>
            <person name="Willems A."/>
        </authorList>
    </citation>
    <scope>NUCLEOTIDE SEQUENCE [LARGE SCALE GENOMIC DNA]</scope>
    <source>
        <strain evidence="2">LMG 31523</strain>
    </source>
</reference>
<proteinExistence type="predicted"/>
<dbReference type="RefSeq" id="WP_211854705.1">
    <property type="nucleotide sequence ID" value="NZ_JAAGBB010000027.1"/>
</dbReference>
<organism evidence="1 2">
    <name type="scientific">Plastoroseomonas hellenica</name>
    <dbReference type="NCBI Taxonomy" id="2687306"/>
    <lineage>
        <taxon>Bacteria</taxon>
        <taxon>Pseudomonadati</taxon>
        <taxon>Pseudomonadota</taxon>
        <taxon>Alphaproteobacteria</taxon>
        <taxon>Acetobacterales</taxon>
        <taxon>Acetobacteraceae</taxon>
        <taxon>Plastoroseomonas</taxon>
    </lineage>
</organism>
<protein>
    <submittedName>
        <fullName evidence="1">Uncharacterized protein</fullName>
    </submittedName>
</protein>
<dbReference type="EMBL" id="JAAGBB010000027">
    <property type="protein sequence ID" value="MBR0666929.1"/>
    <property type="molecule type" value="Genomic_DNA"/>
</dbReference>
<name>A0ABS5F2Y0_9PROT</name>
<keyword evidence="2" id="KW-1185">Reference proteome</keyword>
<evidence type="ECO:0000313" key="2">
    <source>
        <dbReference type="Proteomes" id="UP001196870"/>
    </source>
</evidence>
<evidence type="ECO:0000313" key="1">
    <source>
        <dbReference type="EMBL" id="MBR0666929.1"/>
    </source>
</evidence>
<sequence length="400" mass="42803">MPFDDATSDVEGLAGFLELCEPGAFTGRIAELTRRAQSGALQGRAAQQRHALEFALARLADPAGQARATPLERRIGGLARDLATLAESLPSPVRQRLRDRVAAALDGEATLVPVFHLMRTAARHRARGFEVRFDGLVDRTPHDLTISRGDVEAEVACETASAEDGRPLHRGDWYALVDRINPELQTWLAAHPGRYLLKMTLPDGVASPDQLAGLHRRISALLKDSRRQDSSADAVLKLDPLILAGVQAAGAGLPARLRAQFGPEAHLAVTADAGGKGVFVMAARAGQADEVSAALCRRMAAAVPERLSGRKPGILAMFLDDVDRTEWRTLRETLELEGAARRFLTEAVAKPVVAISCASRMELYGMAAPDAAPEGELRFRNPLHPAAKSAALAPAITSSV</sequence>
<accession>A0ABS5F2Y0</accession>
<dbReference type="Proteomes" id="UP001196870">
    <property type="component" value="Unassembled WGS sequence"/>
</dbReference>